<evidence type="ECO:0000313" key="3">
    <source>
        <dbReference type="Proteomes" id="UP000287224"/>
    </source>
</evidence>
<dbReference type="Pfam" id="PF01636">
    <property type="entry name" value="APH"/>
    <property type="match status" value="1"/>
</dbReference>
<dbReference type="SUPFAM" id="SSF56112">
    <property type="entry name" value="Protein kinase-like (PK-like)"/>
    <property type="match status" value="1"/>
</dbReference>
<comment type="caution">
    <text evidence="2">The sequence shown here is derived from an EMBL/GenBank/DDBJ whole genome shotgun (WGS) entry which is preliminary data.</text>
</comment>
<evidence type="ECO:0000313" key="2">
    <source>
        <dbReference type="EMBL" id="GCE09629.1"/>
    </source>
</evidence>
<gene>
    <name evidence="2" type="ORF">KDAU_69580</name>
</gene>
<name>A0A401ZRW4_9CHLR</name>
<dbReference type="InterPro" id="IPR002575">
    <property type="entry name" value="Aminoglycoside_PTrfase"/>
</dbReference>
<dbReference type="InterPro" id="IPR011009">
    <property type="entry name" value="Kinase-like_dom_sf"/>
</dbReference>
<dbReference type="RefSeq" id="WP_126602226.1">
    <property type="nucleotide sequence ID" value="NZ_BIFQ01000002.1"/>
</dbReference>
<proteinExistence type="predicted"/>
<evidence type="ECO:0000259" key="1">
    <source>
        <dbReference type="Pfam" id="PF01636"/>
    </source>
</evidence>
<dbReference type="EMBL" id="BIFQ01000002">
    <property type="protein sequence ID" value="GCE09629.1"/>
    <property type="molecule type" value="Genomic_DNA"/>
</dbReference>
<sequence length="292" mass="33198">MSVQNQYLQHISQCYPDISINSMKFVQHGQNNDVLIVNDDFIFRFPKYRAGLRQLETEVAILRLLEDKVTLPIPHILFDNLASQTIGEAFVGYRMLAGQPLWRQTFQAITDEGTMKRLAGQLALFLKQLHAIPLSLLPTDALPLSNTHAECLDIYTRMRERCFPWMRPEAREQTRDHFERFLADPANFAYTPVLKHGDFGSSNILYSSEQQEISGVIDFGGMGLGDPAYDFAGLLACYGEPFVLCCTDVYPAISHFWGRIVFYQGTFALLEALFGLENDDQQAFESGISTYR</sequence>
<dbReference type="Gene3D" id="3.30.200.20">
    <property type="entry name" value="Phosphorylase Kinase, domain 1"/>
    <property type="match status" value="1"/>
</dbReference>
<dbReference type="AlphaFoldDB" id="A0A401ZRW4"/>
<dbReference type="PANTHER" id="PTHR21310">
    <property type="entry name" value="AMINOGLYCOSIDE PHOSPHOTRANSFERASE-RELATED-RELATED"/>
    <property type="match status" value="1"/>
</dbReference>
<protein>
    <submittedName>
        <fullName evidence="2">6'-aminoglycoside N-acetyltransferase</fullName>
    </submittedName>
</protein>
<dbReference type="InterPro" id="IPR051678">
    <property type="entry name" value="AGP_Transferase"/>
</dbReference>
<dbReference type="Proteomes" id="UP000287224">
    <property type="component" value="Unassembled WGS sequence"/>
</dbReference>
<accession>A0A401ZRW4</accession>
<feature type="domain" description="Aminoglycoside phosphotransferase" evidence="1">
    <location>
        <begin position="24"/>
        <end position="241"/>
    </location>
</feature>
<dbReference type="PANTHER" id="PTHR21310:SF42">
    <property type="entry name" value="BIFUNCTIONAL AAC_APH"/>
    <property type="match status" value="1"/>
</dbReference>
<keyword evidence="2" id="KW-0808">Transferase</keyword>
<dbReference type="GO" id="GO:0016740">
    <property type="term" value="F:transferase activity"/>
    <property type="evidence" value="ECO:0007669"/>
    <property type="project" value="UniProtKB-KW"/>
</dbReference>
<reference evidence="3" key="1">
    <citation type="submission" date="2018-12" db="EMBL/GenBank/DDBJ databases">
        <title>Tengunoibacter tsumagoiensis gen. nov., sp. nov., Dictyobacter kobayashii sp. nov., D. alpinus sp. nov., and D. joshuensis sp. nov. and description of Dictyobacteraceae fam. nov. within the order Ktedonobacterales isolated from Tengu-no-mugimeshi.</title>
        <authorList>
            <person name="Wang C.M."/>
            <person name="Zheng Y."/>
            <person name="Sakai Y."/>
            <person name="Toyoda A."/>
            <person name="Minakuchi Y."/>
            <person name="Abe K."/>
            <person name="Yokota A."/>
            <person name="Yabe S."/>
        </authorList>
    </citation>
    <scope>NUCLEOTIDE SEQUENCE [LARGE SCALE GENOMIC DNA]</scope>
    <source>
        <strain evidence="3">S-27</strain>
    </source>
</reference>
<keyword evidence="3" id="KW-1185">Reference proteome</keyword>
<organism evidence="2 3">
    <name type="scientific">Dictyobacter aurantiacus</name>
    <dbReference type="NCBI Taxonomy" id="1936993"/>
    <lineage>
        <taxon>Bacteria</taxon>
        <taxon>Bacillati</taxon>
        <taxon>Chloroflexota</taxon>
        <taxon>Ktedonobacteria</taxon>
        <taxon>Ktedonobacterales</taxon>
        <taxon>Dictyobacteraceae</taxon>
        <taxon>Dictyobacter</taxon>
    </lineage>
</organism>
<dbReference type="Gene3D" id="3.90.1200.10">
    <property type="match status" value="1"/>
</dbReference>